<dbReference type="OrthoDB" id="7696986at2759"/>
<proteinExistence type="predicted"/>
<keyword evidence="1" id="KW-1133">Transmembrane helix</keyword>
<reference evidence="2" key="1">
    <citation type="submission" date="2022-01" db="EMBL/GenBank/DDBJ databases">
        <authorList>
            <person name="King R."/>
        </authorList>
    </citation>
    <scope>NUCLEOTIDE SEQUENCE</scope>
</reference>
<evidence type="ECO:0000313" key="2">
    <source>
        <dbReference type="EMBL" id="CAG9839587.1"/>
    </source>
</evidence>
<feature type="transmembrane region" description="Helical" evidence="1">
    <location>
        <begin position="926"/>
        <end position="949"/>
    </location>
</feature>
<organism evidence="2 3">
    <name type="scientific">Diabrotica balteata</name>
    <name type="common">Banded cucumber beetle</name>
    <dbReference type="NCBI Taxonomy" id="107213"/>
    <lineage>
        <taxon>Eukaryota</taxon>
        <taxon>Metazoa</taxon>
        <taxon>Ecdysozoa</taxon>
        <taxon>Arthropoda</taxon>
        <taxon>Hexapoda</taxon>
        <taxon>Insecta</taxon>
        <taxon>Pterygota</taxon>
        <taxon>Neoptera</taxon>
        <taxon>Endopterygota</taxon>
        <taxon>Coleoptera</taxon>
        <taxon>Polyphaga</taxon>
        <taxon>Cucujiformia</taxon>
        <taxon>Chrysomeloidea</taxon>
        <taxon>Chrysomelidae</taxon>
        <taxon>Galerucinae</taxon>
        <taxon>Diabroticina</taxon>
        <taxon>Diabroticites</taxon>
        <taxon>Diabrotica</taxon>
    </lineage>
</organism>
<gene>
    <name evidence="2" type="ORF">DIABBA_LOCUS12342</name>
</gene>
<keyword evidence="1" id="KW-0812">Transmembrane</keyword>
<feature type="transmembrane region" description="Helical" evidence="1">
    <location>
        <begin position="1440"/>
        <end position="1457"/>
    </location>
</feature>
<keyword evidence="1" id="KW-0472">Membrane</keyword>
<keyword evidence="3" id="KW-1185">Reference proteome</keyword>
<feature type="transmembrane region" description="Helical" evidence="1">
    <location>
        <begin position="1382"/>
        <end position="1405"/>
    </location>
</feature>
<evidence type="ECO:0000256" key="1">
    <source>
        <dbReference type="SAM" id="Phobius"/>
    </source>
</evidence>
<feature type="transmembrane region" description="Helical" evidence="1">
    <location>
        <begin position="542"/>
        <end position="562"/>
    </location>
</feature>
<dbReference type="Proteomes" id="UP001153709">
    <property type="component" value="Chromosome 8"/>
</dbReference>
<protein>
    <submittedName>
        <fullName evidence="2">Uncharacterized protein</fullName>
    </submittedName>
</protein>
<dbReference type="EMBL" id="OU898283">
    <property type="protein sequence ID" value="CAG9839587.1"/>
    <property type="molecule type" value="Genomic_DNA"/>
</dbReference>
<feature type="transmembrane region" description="Helical" evidence="1">
    <location>
        <begin position="983"/>
        <end position="1001"/>
    </location>
</feature>
<feature type="transmembrane region" description="Helical" evidence="1">
    <location>
        <begin position="399"/>
        <end position="419"/>
    </location>
</feature>
<accession>A0A9N9XFH2</accession>
<name>A0A9N9XFH2_DIABA</name>
<evidence type="ECO:0000313" key="3">
    <source>
        <dbReference type="Proteomes" id="UP001153709"/>
    </source>
</evidence>
<sequence>MNVPQRIITNLTMTEEVLTAFGDFVFIDYTVETFTATLKVFNQSDKWHSTSKFLILFQNLTENEVEILFAKLWQVNIYNAVVSADFATFFTWFPYLKHNDCGKYINLINVTKDPYTGFNCNILPIKNEKFEQLTEFVRKHLNRESLTLIDNTEDMNELFTSMDVPQQIITNVSMIEKVIQAFGDFLFIDHTIQSFTTTLKLFNKSDKWHSTSKFLIVCKNVTDIEIKVVFAKLWRVNIYYAVVSADFKTFFTWFPYSKENNCGKSFNLVNLTDPYKKKIPNDLDSCQFNITIAPYKLYFNETTRRGYLAELSNAIGKKLNLDINIINVHNYIEGMAVHGTYDLFIYDMENYNIEAGFLGVLDFQHLSNYQSEYSRPCIVNYMYILCPPREPIKPNMITLFSYTLSLPVFAVFLITTFLWKISCFNCNILPIKNQKFEQLTDFVTKHLNRKSLTLIDNTENMDQLFTSMDVPQRIITNISMVEELIQAFGDFVFIDNTIESFTTTLKLFNQSDKWHSTSKFLIVFKNLTDIEMKVVFAKLWRVNIYNVVVSADFITFFTWFPYSKENNCGKSFNVVNVTTDAYKEKIPNKFDSCQLNITMAPYKFYFNKTTKRGHPAELSKAIGKQLNLDINIVTVHDYIESLVVHGFNCNILPIKNEKFEQLTDFVTKHLNRASLTLIDNTENMDQLFTSTDVPQRIITNVSRVEEVVQAFGDFVFIDQTIESFTTTLKLFNQSDKWHSTSKFLILCKNLTGMEIKVVFAKLWRVNIYNAVVSSDFKTFFTWFPYSKENNCGKNFNVVNVTTNAYKEKIPNKLDSCQFNITVAPYKGYFNETTKRGYPAELSKAIGKQLNLDIDIVNVHDYIKSLAVHGTYDLFIYDMETYNIQAGLVAVFHFQHLPNYQAEYSRASNINYMYILCPPRKPIEPNMIMLFSYTLFLPIFAVFLTTTFLWKISCKLEFQETVFLVYKLFITLIIDFRKVSNVKITIYLLFFLWFSYYISTFYQTKLSAILTSPLLTPKIKNLDQFLKSNYRLLGDHALPEFVKPRGEDIVKKIRKKLIDSTNMADDLPKFLEEPKYGFAPSSHMLRTIKNVKDVEVMYDDPVCFNSNILPIKNEKFEKLTDFVTKHLNRQSLTLIDNTENMDQIFTSMDVPQRIIRNVSVVEEVVQAFGDFVFIDHTIESFTTTLKLFNQSDKWHSTSKFLILCKNLTDMEMKIVFAKLWRVNIYNAVVSADFKTFFTWFPYSKENNCGKGFNLVNLISDPYTEKIPNKLDSCQFNITMGPYKLYFNKTTRRGYLAELSKAIGKKLNLDINIVNVHNYIKSTIVHGTYDLFIYDMETYNIEAGFVGVFHFQQVPNYQAEYSRPSFINYIYILCPPREPIEPNMIMLFSYTMYLPVFAVFLITTFFWKISCKLQFQETIFLVYKLFITLIIDLRKVSNVKTTIYLSLVLWFSYYISTFYQTKLSAILTSPLLTPKIKNLDQFLKSNYRLMGDHALPEFVKPRGEKIVKKIRQKVLDLNNIADDLAKFLKEPTYGIAPSSHILRMIKNVKDIEVMYDDPVCILLIILLIFINPSEVQMYPSHKTDLT</sequence>